<dbReference type="RefSeq" id="WP_038188529.1">
    <property type="nucleotide sequence ID" value="NZ_JRWP01000004.1"/>
</dbReference>
<name>A0A0A5JQK0_PHOS4</name>
<gene>
    <name evidence="2" type="ORF">NM06_04860</name>
</gene>
<proteinExistence type="predicted"/>
<evidence type="ECO:0000313" key="2">
    <source>
        <dbReference type="EMBL" id="KGY10243.1"/>
    </source>
</evidence>
<protein>
    <submittedName>
        <fullName evidence="2">Transcriptional regulator</fullName>
    </submittedName>
</protein>
<keyword evidence="1" id="KW-0812">Transmembrane</keyword>
<dbReference type="Proteomes" id="UP000030451">
    <property type="component" value="Unassembled WGS sequence"/>
</dbReference>
<dbReference type="EMBL" id="JRWP01000004">
    <property type="protein sequence ID" value="KGY10243.1"/>
    <property type="molecule type" value="Genomic_DNA"/>
</dbReference>
<comment type="caution">
    <text evidence="2">The sequence shown here is derived from an EMBL/GenBank/DDBJ whole genome shotgun (WGS) entry which is preliminary data.</text>
</comment>
<dbReference type="AlphaFoldDB" id="A0A0A5JQK0"/>
<reference evidence="2 3" key="1">
    <citation type="submission" date="2014-10" db="EMBL/GenBank/DDBJ databases">
        <title>Genome sequencing of Vibrio sinaloensis T08.</title>
        <authorList>
            <person name="Chan K.-G."/>
            <person name="Mohamad N.I."/>
        </authorList>
    </citation>
    <scope>NUCLEOTIDE SEQUENCE [LARGE SCALE GENOMIC DNA]</scope>
    <source>
        <strain evidence="2 3">T08</strain>
    </source>
</reference>
<dbReference type="STRING" id="379097.SE23_05565"/>
<organism evidence="2 3">
    <name type="scientific">Photobacterium sp. (strain ATCC 43367)</name>
    <dbReference type="NCBI Taxonomy" id="379097"/>
    <lineage>
        <taxon>Bacteria</taxon>
        <taxon>Pseudomonadati</taxon>
        <taxon>Pseudomonadota</taxon>
        <taxon>Gammaproteobacteria</taxon>
        <taxon>Vibrionales</taxon>
        <taxon>Vibrionaceae</taxon>
        <taxon>Vibrio</taxon>
        <taxon>Vibrio oreintalis group</taxon>
    </lineage>
</organism>
<accession>A0A0A5JQK0</accession>
<keyword evidence="1" id="KW-0472">Membrane</keyword>
<evidence type="ECO:0000313" key="3">
    <source>
        <dbReference type="Proteomes" id="UP000030451"/>
    </source>
</evidence>
<keyword evidence="1" id="KW-1133">Transmembrane helix</keyword>
<evidence type="ECO:0000256" key="1">
    <source>
        <dbReference type="SAM" id="Phobius"/>
    </source>
</evidence>
<feature type="transmembrane region" description="Helical" evidence="1">
    <location>
        <begin position="27"/>
        <end position="48"/>
    </location>
</feature>
<sequence>MNATQAVAAHSAEHMTSRKRDVALRELMSLAKMAAMIAVPALLIALTWI</sequence>